<feature type="domain" description="Radical SAM core" evidence="1">
    <location>
        <begin position="73"/>
        <end position="312"/>
    </location>
</feature>
<evidence type="ECO:0000313" key="2">
    <source>
        <dbReference type="EMBL" id="HIW79157.1"/>
    </source>
</evidence>
<dbReference type="InterPro" id="IPR007197">
    <property type="entry name" value="rSAM"/>
</dbReference>
<dbReference type="InterPro" id="IPR006638">
    <property type="entry name" value="Elp3/MiaA/NifB-like_rSAM"/>
</dbReference>
<comment type="caution">
    <text evidence="2">The sequence shown here is derived from an EMBL/GenBank/DDBJ whole genome shotgun (WGS) entry which is preliminary data.</text>
</comment>
<reference evidence="2" key="1">
    <citation type="journal article" date="2021" name="PeerJ">
        <title>Extensive microbial diversity within the chicken gut microbiome revealed by metagenomics and culture.</title>
        <authorList>
            <person name="Gilroy R."/>
            <person name="Ravi A."/>
            <person name="Getino M."/>
            <person name="Pursley I."/>
            <person name="Horton D.L."/>
            <person name="Alikhan N.F."/>
            <person name="Baker D."/>
            <person name="Gharbi K."/>
            <person name="Hall N."/>
            <person name="Watson M."/>
            <person name="Adriaenssens E.M."/>
            <person name="Foster-Nyarko E."/>
            <person name="Jarju S."/>
            <person name="Secka A."/>
            <person name="Antonio M."/>
            <person name="Oren A."/>
            <person name="Chaudhuri R.R."/>
            <person name="La Ragione R."/>
            <person name="Hildebrand F."/>
            <person name="Pallen M.J."/>
        </authorList>
    </citation>
    <scope>NUCLEOTIDE SEQUENCE</scope>
    <source>
        <strain evidence="2">ChiSxjej5B17-1746</strain>
    </source>
</reference>
<dbReference type="Gene3D" id="3.30.750.200">
    <property type="match status" value="1"/>
</dbReference>
<dbReference type="GO" id="GO:0005737">
    <property type="term" value="C:cytoplasm"/>
    <property type="evidence" value="ECO:0007669"/>
    <property type="project" value="TreeGrafter"/>
</dbReference>
<dbReference type="EMBL" id="DXGI01000319">
    <property type="protein sequence ID" value="HIW79157.1"/>
    <property type="molecule type" value="Genomic_DNA"/>
</dbReference>
<protein>
    <submittedName>
        <fullName evidence="2">Heme anaerobic degradation radical SAM methyltransferase ChuW/HutW</fullName>
    </submittedName>
</protein>
<dbReference type="PROSITE" id="PS51918">
    <property type="entry name" value="RADICAL_SAM"/>
    <property type="match status" value="1"/>
</dbReference>
<evidence type="ECO:0000259" key="1">
    <source>
        <dbReference type="PROSITE" id="PS51918"/>
    </source>
</evidence>
<keyword evidence="2" id="KW-0489">Methyltransferase</keyword>
<dbReference type="PANTHER" id="PTHR13932">
    <property type="entry name" value="COPROPORPHYRINIGEN III OXIDASE"/>
    <property type="match status" value="1"/>
</dbReference>
<dbReference type="InterPro" id="IPR058240">
    <property type="entry name" value="rSAM_sf"/>
</dbReference>
<keyword evidence="2" id="KW-0808">Transferase</keyword>
<dbReference type="SFLD" id="SFLDF00311">
    <property type="entry name" value="heme_degradation_proteins_(Hut"/>
    <property type="match status" value="1"/>
</dbReference>
<dbReference type="NCBIfam" id="TIGR04107">
    <property type="entry name" value="rSAM_HutW"/>
    <property type="match status" value="1"/>
</dbReference>
<dbReference type="Pfam" id="PF04055">
    <property type="entry name" value="Radical_SAM"/>
    <property type="match status" value="1"/>
</dbReference>
<sequence length="464" mass="51528">MKEAGWKGPLASEDARLGPAGHAGGGLERYFAREGVDPLPYAFEGKIAVHPGLGGAGVDKKDFEATLEPLLARPRMGKTVAYIHVPFCETHCLYCGFYNKAYRSDDSRLYADALIQELRLWRGHPAQEAGPVHAVYMGGGTPTALEADDIRRILNEARAVLPLANDCEITVEGRLSNFGPDKMEACFEGGANRFSFGVQSFDTDIRRAMGRVSDRETLIRQLELVQSYDQAAVIVDLIYGFPMQTMERWQEDIATAQSLRLDGADCYQLNVYRTTLLAKAIESGRLPAGADIPRQSAMFAAGVEAMRKAFYRRLSISHWARTSRERNLYNLYVKGRSHCLAFGPGAGGNLDGFFYLNQSDYRAWQAEVKAGRKPLAMLFRPVPYGKLFKAVAEGMEQGWLDLRGLEAAYGVPLGDVWKPVLDQWERAGLVERAGAEVVLTLAGQFWQVNLSQLLLDYLKRALED</sequence>
<organism evidence="2 3">
    <name type="scientific">Candidatus Bilophila faecipullorum</name>
    <dbReference type="NCBI Taxonomy" id="2838482"/>
    <lineage>
        <taxon>Bacteria</taxon>
        <taxon>Pseudomonadati</taxon>
        <taxon>Thermodesulfobacteriota</taxon>
        <taxon>Desulfovibrionia</taxon>
        <taxon>Desulfovibrionales</taxon>
        <taxon>Desulfovibrionaceae</taxon>
        <taxon>Bilophila</taxon>
    </lineage>
</organism>
<name>A0A9D1R178_9BACT</name>
<dbReference type="SFLD" id="SFLDG01065">
    <property type="entry name" value="anaerobic_coproporphyrinogen-I"/>
    <property type="match status" value="1"/>
</dbReference>
<dbReference type="GO" id="GO:0006779">
    <property type="term" value="P:porphyrin-containing compound biosynthetic process"/>
    <property type="evidence" value="ECO:0007669"/>
    <property type="project" value="TreeGrafter"/>
</dbReference>
<proteinExistence type="predicted"/>
<accession>A0A9D1R178</accession>
<dbReference type="SFLD" id="SFLDS00029">
    <property type="entry name" value="Radical_SAM"/>
    <property type="match status" value="1"/>
</dbReference>
<dbReference type="GO" id="GO:0051539">
    <property type="term" value="F:4 iron, 4 sulfur cluster binding"/>
    <property type="evidence" value="ECO:0007669"/>
    <property type="project" value="TreeGrafter"/>
</dbReference>
<dbReference type="SMART" id="SM00729">
    <property type="entry name" value="Elp3"/>
    <property type="match status" value="1"/>
</dbReference>
<dbReference type="Proteomes" id="UP000824264">
    <property type="component" value="Unassembled WGS sequence"/>
</dbReference>
<dbReference type="GO" id="GO:0032259">
    <property type="term" value="P:methylation"/>
    <property type="evidence" value="ECO:0007669"/>
    <property type="project" value="UniProtKB-KW"/>
</dbReference>
<dbReference type="InterPro" id="IPR034505">
    <property type="entry name" value="Coproporphyrinogen-III_oxidase"/>
</dbReference>
<dbReference type="PANTHER" id="PTHR13932:SF9">
    <property type="entry name" value="COPROPORPHYRINOGEN III OXIDASE"/>
    <property type="match status" value="1"/>
</dbReference>
<reference evidence="2" key="2">
    <citation type="submission" date="2021-04" db="EMBL/GenBank/DDBJ databases">
        <authorList>
            <person name="Gilroy R."/>
        </authorList>
    </citation>
    <scope>NUCLEOTIDE SEQUENCE</scope>
    <source>
        <strain evidence="2">ChiSxjej5B17-1746</strain>
    </source>
</reference>
<dbReference type="InterPro" id="IPR026332">
    <property type="entry name" value="HutW"/>
</dbReference>
<evidence type="ECO:0000313" key="3">
    <source>
        <dbReference type="Proteomes" id="UP000824264"/>
    </source>
</evidence>
<dbReference type="SUPFAM" id="SSF102114">
    <property type="entry name" value="Radical SAM enzymes"/>
    <property type="match status" value="1"/>
</dbReference>
<dbReference type="AlphaFoldDB" id="A0A9D1R178"/>
<dbReference type="GO" id="GO:0008168">
    <property type="term" value="F:methyltransferase activity"/>
    <property type="evidence" value="ECO:0007669"/>
    <property type="project" value="UniProtKB-KW"/>
</dbReference>
<dbReference type="CDD" id="cd01335">
    <property type="entry name" value="Radical_SAM"/>
    <property type="match status" value="1"/>
</dbReference>
<gene>
    <name evidence="2" type="primary">hutW</name>
    <name evidence="2" type="ORF">H9874_08445</name>
</gene>